<dbReference type="RefSeq" id="WP_205049840.1">
    <property type="nucleotide sequence ID" value="NZ_JACJKX010000003.1"/>
</dbReference>
<dbReference type="InterPro" id="IPR036412">
    <property type="entry name" value="HAD-like_sf"/>
</dbReference>
<dbReference type="InterPro" id="IPR023214">
    <property type="entry name" value="HAD_sf"/>
</dbReference>
<proteinExistence type="predicted"/>
<accession>A0ABS2GSA3</accession>
<reference evidence="2 3" key="1">
    <citation type="journal article" date="2021" name="Sci. Rep.">
        <title>The distribution of antibiotic resistance genes in chicken gut microbiota commensals.</title>
        <authorList>
            <person name="Juricova H."/>
            <person name="Matiasovicova J."/>
            <person name="Kubasova T."/>
            <person name="Cejkova D."/>
            <person name="Rychlik I."/>
        </authorList>
    </citation>
    <scope>NUCLEOTIDE SEQUENCE [LARGE SCALE GENOMIC DNA]</scope>
    <source>
        <strain evidence="2 3">An562</strain>
    </source>
</reference>
<comment type="caution">
    <text evidence="2">The sequence shown here is derived from an EMBL/GenBank/DDBJ whole genome shotgun (WGS) entry which is preliminary data.</text>
</comment>
<evidence type="ECO:0000313" key="3">
    <source>
        <dbReference type="Proteomes" id="UP000777002"/>
    </source>
</evidence>
<keyword evidence="3" id="KW-1185">Reference proteome</keyword>
<dbReference type="EMBL" id="JACJKX010000003">
    <property type="protein sequence ID" value="MBM6928244.1"/>
    <property type="molecule type" value="Genomic_DNA"/>
</dbReference>
<dbReference type="Gene3D" id="3.40.50.1000">
    <property type="entry name" value="HAD superfamily/HAD-like"/>
    <property type="match status" value="1"/>
</dbReference>
<protein>
    <recommendedName>
        <fullName evidence="1">Polynucleotide kinase PNKP phosphatase domain-containing protein</fullName>
    </recommendedName>
</protein>
<feature type="domain" description="Polynucleotide kinase PNKP phosphatase" evidence="1">
    <location>
        <begin position="6"/>
        <end position="149"/>
    </location>
</feature>
<sequence length="150" mass="17605">MIRHKPQAIIFDLDGTLCDCEHRVHFMRERPKRREEFHAACVFDTVIVPSKALIDMAEEKGIKVILLSARPSRFKAQTVEWLEKNDIHYDQLILSGYPELTDPQFKLKMYRELIEPFYEVLFAVDDRDSVVSMWRDNGLTCFDIAGNHFS</sequence>
<name>A0ABS2GSA3_9BURK</name>
<dbReference type="SUPFAM" id="SSF56784">
    <property type="entry name" value="HAD-like"/>
    <property type="match status" value="1"/>
</dbReference>
<evidence type="ECO:0000259" key="1">
    <source>
        <dbReference type="Pfam" id="PF25109"/>
    </source>
</evidence>
<dbReference type="InterPro" id="IPR056782">
    <property type="entry name" value="HAD_PNKP"/>
</dbReference>
<evidence type="ECO:0000313" key="2">
    <source>
        <dbReference type="EMBL" id="MBM6928244.1"/>
    </source>
</evidence>
<dbReference type="Proteomes" id="UP000777002">
    <property type="component" value="Unassembled WGS sequence"/>
</dbReference>
<organism evidence="2 3">
    <name type="scientific">Parasutterella secunda</name>
    <dbReference type="NCBI Taxonomy" id="626947"/>
    <lineage>
        <taxon>Bacteria</taxon>
        <taxon>Pseudomonadati</taxon>
        <taxon>Pseudomonadota</taxon>
        <taxon>Betaproteobacteria</taxon>
        <taxon>Burkholderiales</taxon>
        <taxon>Sutterellaceae</taxon>
        <taxon>Parasutterella</taxon>
    </lineage>
</organism>
<dbReference type="Pfam" id="PF25109">
    <property type="entry name" value="HAD_PNKP"/>
    <property type="match status" value="1"/>
</dbReference>
<gene>
    <name evidence="2" type="ORF">H5985_03025</name>
</gene>